<feature type="region of interest" description="Disordered" evidence="1">
    <location>
        <begin position="734"/>
        <end position="806"/>
    </location>
</feature>
<gene>
    <name evidence="3" type="ORF">L596_025874</name>
</gene>
<dbReference type="CDD" id="cd00143">
    <property type="entry name" value="PP2Cc"/>
    <property type="match status" value="1"/>
</dbReference>
<dbReference type="STRING" id="34508.A0A4U5M919"/>
<feature type="compositionally biased region" description="Low complexity" evidence="1">
    <location>
        <begin position="740"/>
        <end position="751"/>
    </location>
</feature>
<dbReference type="EMBL" id="AZBU02000009">
    <property type="protein sequence ID" value="TKR65471.1"/>
    <property type="molecule type" value="Genomic_DNA"/>
</dbReference>
<evidence type="ECO:0000259" key="2">
    <source>
        <dbReference type="PROSITE" id="PS51746"/>
    </source>
</evidence>
<dbReference type="PANTHER" id="PTHR47992">
    <property type="entry name" value="PROTEIN PHOSPHATASE"/>
    <property type="match status" value="1"/>
</dbReference>
<comment type="caution">
    <text evidence="3">The sequence shown here is derived from an EMBL/GenBank/DDBJ whole genome shotgun (WGS) entry which is preliminary data.</text>
</comment>
<dbReference type="Pfam" id="PF00481">
    <property type="entry name" value="PP2C"/>
    <property type="match status" value="1"/>
</dbReference>
<keyword evidence="4" id="KW-1185">Reference proteome</keyword>
<reference evidence="3 4" key="2">
    <citation type="journal article" date="2019" name="G3 (Bethesda)">
        <title>Hybrid Assembly of the Genome of the Entomopathogenic Nematode Steinernema carpocapsae Identifies the X-Chromosome.</title>
        <authorList>
            <person name="Serra L."/>
            <person name="Macchietto M."/>
            <person name="Macias-Munoz A."/>
            <person name="McGill C.J."/>
            <person name="Rodriguez I.M."/>
            <person name="Rodriguez B."/>
            <person name="Murad R."/>
            <person name="Mortazavi A."/>
        </authorList>
    </citation>
    <scope>NUCLEOTIDE SEQUENCE [LARGE SCALE GENOMIC DNA]</scope>
    <source>
        <strain evidence="3 4">ALL</strain>
    </source>
</reference>
<organism evidence="3 4">
    <name type="scientific">Steinernema carpocapsae</name>
    <name type="common">Entomopathogenic nematode</name>
    <dbReference type="NCBI Taxonomy" id="34508"/>
    <lineage>
        <taxon>Eukaryota</taxon>
        <taxon>Metazoa</taxon>
        <taxon>Ecdysozoa</taxon>
        <taxon>Nematoda</taxon>
        <taxon>Chromadorea</taxon>
        <taxon>Rhabditida</taxon>
        <taxon>Tylenchina</taxon>
        <taxon>Panagrolaimomorpha</taxon>
        <taxon>Strongyloidoidea</taxon>
        <taxon>Steinernematidae</taxon>
        <taxon>Steinernema</taxon>
    </lineage>
</organism>
<evidence type="ECO:0000256" key="1">
    <source>
        <dbReference type="SAM" id="MobiDB-lite"/>
    </source>
</evidence>
<dbReference type="InterPro" id="IPR036457">
    <property type="entry name" value="PPM-type-like_dom_sf"/>
</dbReference>
<evidence type="ECO:0000313" key="3">
    <source>
        <dbReference type="EMBL" id="TKR65471.1"/>
    </source>
</evidence>
<feature type="domain" description="PPM-type phosphatase" evidence="2">
    <location>
        <begin position="33"/>
        <end position="352"/>
    </location>
</feature>
<accession>A0A4U5M919</accession>
<feature type="region of interest" description="Disordered" evidence="1">
    <location>
        <begin position="701"/>
        <end position="720"/>
    </location>
</feature>
<dbReference type="OrthoDB" id="10025511at2759"/>
<dbReference type="FunFam" id="3.60.40.10:FF:000060">
    <property type="entry name" value="Protein phosphatase 2c"/>
    <property type="match status" value="1"/>
</dbReference>
<dbReference type="PROSITE" id="PS51746">
    <property type="entry name" value="PPM_2"/>
    <property type="match status" value="1"/>
</dbReference>
<sequence length="806" mass="88112">MSSLGGERSGGKSLMLRAETPSIMSPCVGTNLRITASASQGGRRYMEDRVHIEVSRKADGTIDWVYCAVYDGHGGPEASEFVRRNLLNNIRANPSFESDNEEEFLEVVRQGFVQTHFSMLKVVDSWPKTSSGYPCTAGTTASCVFIRRGKLFIGHVGDSAVFLGKSHSGDDFGARLQAIRLTVDHKPDSAEELHRIESAGGAVMNKAGINRVVWNRPKRGHTGPVTADTPVENIPFLAVARALGDLWSFNHLSGEYVVSPDPDVAVVTLDPDMKCLVLGSDGLTNVMNAQQMMDTVSIHEWKDLSKIYGKEAEDKILDRPVHNNHAHWLLRQTMRNWGSLRADNISIIVILFDDPEKDIKDDHTSVTHSGRDLCFDEELTIQPEAMVRCNHRTNQRLRTTPVDLAYSGMIDKNFKMTNYKGPGFVVHRNVREGSEERCSPAKPRALRNLMSSASSCHSEPSSRSSTNNLLSVARITGYKPNVASADASPPQPAHVEALVNPADVSISEDALLPSEAPEHSIAEPDDPEPTSTADEERPESRMEIRPEDRRPQHDTDGAKIPKEEHETCKENGDCGENKKPEKKPKFTCKKHGGNCEKAIAMNEEHERKRALRALSKNQDDSLDMSPQVKMEGGDSSFIASINSLTTFPRLGSASALSPTVMLSAMRSLSSTANASISITPFRTMSLDSPGLSALSPLAPKVAPQTSADKTPMIKNGGGSSTNRRFASVNMFLNRQQQNISSTTSTAPSATPGRKRPPQVAKSDSESHMEPHRKRSRVLDFFHSFTGLLGVGGGSDKRGSNDKSGAK</sequence>
<feature type="compositionally biased region" description="Basic and acidic residues" evidence="1">
    <location>
        <begin position="534"/>
        <end position="579"/>
    </location>
</feature>
<dbReference type="InterPro" id="IPR001932">
    <property type="entry name" value="PPM-type_phosphatase-like_dom"/>
</dbReference>
<dbReference type="Proteomes" id="UP000298663">
    <property type="component" value="Unassembled WGS sequence"/>
</dbReference>
<reference evidence="3 4" key="1">
    <citation type="journal article" date="2015" name="Genome Biol.">
        <title>Comparative genomics of Steinernema reveals deeply conserved gene regulatory networks.</title>
        <authorList>
            <person name="Dillman A.R."/>
            <person name="Macchietto M."/>
            <person name="Porter C.F."/>
            <person name="Rogers A."/>
            <person name="Williams B."/>
            <person name="Antoshechkin I."/>
            <person name="Lee M.M."/>
            <person name="Goodwin Z."/>
            <person name="Lu X."/>
            <person name="Lewis E.E."/>
            <person name="Goodrich-Blair H."/>
            <person name="Stock S.P."/>
            <person name="Adams B.J."/>
            <person name="Sternberg P.W."/>
            <person name="Mortazavi A."/>
        </authorList>
    </citation>
    <scope>NUCLEOTIDE SEQUENCE [LARGE SCALE GENOMIC DNA]</scope>
    <source>
        <strain evidence="3 4">ALL</strain>
    </source>
</reference>
<dbReference type="InterPro" id="IPR015655">
    <property type="entry name" value="PP2C"/>
</dbReference>
<dbReference type="SMART" id="SM00332">
    <property type="entry name" value="PP2Cc"/>
    <property type="match status" value="1"/>
</dbReference>
<feature type="region of interest" description="Disordered" evidence="1">
    <location>
        <begin position="516"/>
        <end position="585"/>
    </location>
</feature>
<name>A0A4U5M919_STECR</name>
<feature type="compositionally biased region" description="Basic and acidic residues" evidence="1">
    <location>
        <begin position="794"/>
        <end position="806"/>
    </location>
</feature>
<protein>
    <recommendedName>
        <fullName evidence="2">PPM-type phosphatase domain-containing protein</fullName>
    </recommendedName>
</protein>
<dbReference type="SUPFAM" id="SSF81606">
    <property type="entry name" value="PP2C-like"/>
    <property type="match status" value="1"/>
</dbReference>
<dbReference type="GO" id="GO:0004722">
    <property type="term" value="F:protein serine/threonine phosphatase activity"/>
    <property type="evidence" value="ECO:0007669"/>
    <property type="project" value="InterPro"/>
</dbReference>
<dbReference type="Gene3D" id="3.60.40.10">
    <property type="entry name" value="PPM-type phosphatase domain"/>
    <property type="match status" value="1"/>
</dbReference>
<dbReference type="AlphaFoldDB" id="A0A4U5M919"/>
<evidence type="ECO:0000313" key="4">
    <source>
        <dbReference type="Proteomes" id="UP000298663"/>
    </source>
</evidence>
<proteinExistence type="predicted"/>